<comment type="caution">
    <text evidence="1">The sequence shown here is derived from an EMBL/GenBank/DDBJ whole genome shotgun (WGS) entry which is preliminary data.</text>
</comment>
<evidence type="ECO:0000313" key="2">
    <source>
        <dbReference type="Proteomes" id="UP000730618"/>
    </source>
</evidence>
<gene>
    <name evidence="1" type="ORF">PAECIP111802_05012</name>
</gene>
<dbReference type="Proteomes" id="UP000730618">
    <property type="component" value="Unassembled WGS sequence"/>
</dbReference>
<protein>
    <submittedName>
        <fullName evidence="1">Uncharacterized protein</fullName>
    </submittedName>
</protein>
<reference evidence="1 2" key="1">
    <citation type="submission" date="2021-06" db="EMBL/GenBank/DDBJ databases">
        <authorList>
            <person name="Criscuolo A."/>
        </authorList>
    </citation>
    <scope>NUCLEOTIDE SEQUENCE [LARGE SCALE GENOMIC DNA]</scope>
    <source>
        <strain evidence="2">CIP 111802</strain>
    </source>
</reference>
<evidence type="ECO:0000313" key="1">
    <source>
        <dbReference type="EMBL" id="CAG7651628.1"/>
    </source>
</evidence>
<sequence length="73" mass="8732">MSWDKEDLDKEKWQAAYNKLSKAIWIKFLKPSNKYRKLSTKELEYMYEAINQGKSLQESYEYALRVYKALGGD</sequence>
<proteinExistence type="predicted"/>
<dbReference type="EMBL" id="CAJVCE010000016">
    <property type="protein sequence ID" value="CAG7651628.1"/>
    <property type="molecule type" value="Genomic_DNA"/>
</dbReference>
<keyword evidence="2" id="KW-1185">Reference proteome</keyword>
<name>A0ABM8VNQ7_9BACL</name>
<dbReference type="RefSeq" id="WP_218101261.1">
    <property type="nucleotide sequence ID" value="NZ_CAJVCE010000016.1"/>
</dbReference>
<organism evidence="1 2">
    <name type="scientific">Paenibacillus allorhizosphaerae</name>
    <dbReference type="NCBI Taxonomy" id="2849866"/>
    <lineage>
        <taxon>Bacteria</taxon>
        <taxon>Bacillati</taxon>
        <taxon>Bacillota</taxon>
        <taxon>Bacilli</taxon>
        <taxon>Bacillales</taxon>
        <taxon>Paenibacillaceae</taxon>
        <taxon>Paenibacillus</taxon>
    </lineage>
</organism>
<accession>A0ABM8VNQ7</accession>